<dbReference type="Pfam" id="PF12728">
    <property type="entry name" value="HTH_17"/>
    <property type="match status" value="1"/>
</dbReference>
<evidence type="ECO:0000313" key="2">
    <source>
        <dbReference type="EMBL" id="SDH03714.1"/>
    </source>
</evidence>
<dbReference type="EMBL" id="FNCH01000015">
    <property type="protein sequence ID" value="SDH03714.1"/>
    <property type="molecule type" value="Genomic_DNA"/>
</dbReference>
<dbReference type="InterPro" id="IPR041657">
    <property type="entry name" value="HTH_17"/>
</dbReference>
<feature type="domain" description="Helix-turn-helix" evidence="1">
    <location>
        <begin position="39"/>
        <end position="88"/>
    </location>
</feature>
<reference evidence="3" key="1">
    <citation type="submission" date="2016-10" db="EMBL/GenBank/DDBJ databases">
        <authorList>
            <person name="Varghese N."/>
            <person name="Submissions S."/>
        </authorList>
    </citation>
    <scope>NUCLEOTIDE SEQUENCE [LARGE SCALE GENOMIC DNA]</scope>
    <source>
        <strain evidence="3">DSM 17933</strain>
    </source>
</reference>
<evidence type="ECO:0000313" key="3">
    <source>
        <dbReference type="Proteomes" id="UP000199643"/>
    </source>
</evidence>
<accession>A0A1G7Z4W4</accession>
<sequence length="103" mass="11732">MEANVFIATESQLRALINDAVRAALENAPAAERPIRSRYFSTKEAADFIKKTPNALRQIVHKGEIPSMKRGNNLLFFEEDLVTWIEKGRREVQDDEDPGAYLK</sequence>
<dbReference type="AlphaFoldDB" id="A0A1G7Z4W4"/>
<proteinExistence type="predicted"/>
<name>A0A1G7Z4W4_9SPHI</name>
<organism evidence="2 3">
    <name type="scientific">Pedobacter terrae</name>
    <dbReference type="NCBI Taxonomy" id="405671"/>
    <lineage>
        <taxon>Bacteria</taxon>
        <taxon>Pseudomonadati</taxon>
        <taxon>Bacteroidota</taxon>
        <taxon>Sphingobacteriia</taxon>
        <taxon>Sphingobacteriales</taxon>
        <taxon>Sphingobacteriaceae</taxon>
        <taxon>Pedobacter</taxon>
    </lineage>
</organism>
<protein>
    <submittedName>
        <fullName evidence="2">DNA binding domain-containing protein, excisionase family</fullName>
    </submittedName>
</protein>
<gene>
    <name evidence="2" type="ORF">SAMN05421827_11571</name>
</gene>
<dbReference type="Proteomes" id="UP000199643">
    <property type="component" value="Unassembled WGS sequence"/>
</dbReference>
<evidence type="ECO:0000259" key="1">
    <source>
        <dbReference type="Pfam" id="PF12728"/>
    </source>
</evidence>
<dbReference type="STRING" id="405671.SAMN05421827_11571"/>
<keyword evidence="3" id="KW-1185">Reference proteome</keyword>
<dbReference type="RefSeq" id="WP_167354771.1">
    <property type="nucleotide sequence ID" value="NZ_FNCH01000015.1"/>
</dbReference>